<proteinExistence type="predicted"/>
<evidence type="ECO:0000313" key="2">
    <source>
        <dbReference type="Proteomes" id="UP000726170"/>
    </source>
</evidence>
<reference evidence="1 2" key="1">
    <citation type="submission" date="2021-06" db="EMBL/GenBank/DDBJ databases">
        <authorList>
            <person name="Sun Q."/>
            <person name="Li D."/>
        </authorList>
    </citation>
    <scope>NUCLEOTIDE SEQUENCE [LARGE SCALE GENOMIC DNA]</scope>
    <source>
        <strain evidence="1 2">MSJ-11</strain>
    </source>
</reference>
<protein>
    <submittedName>
        <fullName evidence="1">Uncharacterized protein</fullName>
    </submittedName>
</protein>
<organism evidence="1 2">
    <name type="scientific">Clostridium mobile</name>
    <dbReference type="NCBI Taxonomy" id="2841512"/>
    <lineage>
        <taxon>Bacteria</taxon>
        <taxon>Bacillati</taxon>
        <taxon>Bacillota</taxon>
        <taxon>Clostridia</taxon>
        <taxon>Eubacteriales</taxon>
        <taxon>Clostridiaceae</taxon>
        <taxon>Clostridium</taxon>
    </lineage>
</organism>
<comment type="caution">
    <text evidence="1">The sequence shown here is derived from an EMBL/GenBank/DDBJ whole genome shotgun (WGS) entry which is preliminary data.</text>
</comment>
<sequence>MNIPLGLNANTQENYVLQYLKDKKIKVEKQINQTNNNYQGEKVEYIYKEQIGKMEMESKKLIEKSLESKVSLLYDKNKEEYSIQGPISPSLYNLVSANYKVLHFRALKVNKNTLKVNRNFNEDNKEDDINKLILKAGIEMLEEANNEVKKSIAIGIKEAEAIRINKNRNNKNKIKKIKIYSNPNEESKSQRTMNQYIKNKIEDKLKFDKIHTKDSNMKIDNNAKLNYINTKA</sequence>
<evidence type="ECO:0000313" key="1">
    <source>
        <dbReference type="EMBL" id="MBU5484980.1"/>
    </source>
</evidence>
<accession>A0ABS6EIE3</accession>
<dbReference type="RefSeq" id="WP_216439495.1">
    <property type="nucleotide sequence ID" value="NZ_JAHLQF010000002.1"/>
</dbReference>
<gene>
    <name evidence="1" type="ORF">KQI86_11595</name>
</gene>
<dbReference type="Proteomes" id="UP000726170">
    <property type="component" value="Unassembled WGS sequence"/>
</dbReference>
<keyword evidence="2" id="KW-1185">Reference proteome</keyword>
<dbReference type="EMBL" id="JAHLQF010000002">
    <property type="protein sequence ID" value="MBU5484980.1"/>
    <property type="molecule type" value="Genomic_DNA"/>
</dbReference>
<name>A0ABS6EIE3_9CLOT</name>